<comment type="caution">
    <text evidence="1">The sequence shown here is derived from an EMBL/GenBank/DDBJ whole genome shotgun (WGS) entry which is preliminary data.</text>
</comment>
<dbReference type="AlphaFoldDB" id="A0A2T9YGU4"/>
<dbReference type="EMBL" id="MBFR01000194">
    <property type="protein sequence ID" value="PVU91566.1"/>
    <property type="molecule type" value="Genomic_DNA"/>
</dbReference>
<proteinExistence type="predicted"/>
<gene>
    <name evidence="1" type="ORF">BB561_004336</name>
</gene>
<sequence>MDNELTQDENIKKIDRNSNFELFSLNKIDVFSECNITLTWNNITKTLKTTPKPKAAGIHGIPNFFWKLVNKAWNKCNLIDSNNTDAVVSTFKRKNCQNPNKYYDIFLTFMVIKIIDKLVAIELNTLDSKYNIVMNVHLDGTFGLTSRQFKNSDKIITIDRILKKIKHISSLMNIYISIKLSEAKSIRAIWLLKPGRLPTQLSYI</sequence>
<evidence type="ECO:0000313" key="1">
    <source>
        <dbReference type="EMBL" id="PVU91566.1"/>
    </source>
</evidence>
<organism evidence="1 2">
    <name type="scientific">Smittium simulii</name>
    <dbReference type="NCBI Taxonomy" id="133385"/>
    <lineage>
        <taxon>Eukaryota</taxon>
        <taxon>Fungi</taxon>
        <taxon>Fungi incertae sedis</taxon>
        <taxon>Zoopagomycota</taxon>
        <taxon>Kickxellomycotina</taxon>
        <taxon>Harpellomycetes</taxon>
        <taxon>Harpellales</taxon>
        <taxon>Legeriomycetaceae</taxon>
        <taxon>Smittium</taxon>
    </lineage>
</organism>
<evidence type="ECO:0000313" key="2">
    <source>
        <dbReference type="Proteomes" id="UP000245383"/>
    </source>
</evidence>
<protein>
    <submittedName>
        <fullName evidence="1">Uncharacterized protein</fullName>
    </submittedName>
</protein>
<accession>A0A2T9YGU4</accession>
<reference evidence="1 2" key="1">
    <citation type="journal article" date="2018" name="MBio">
        <title>Comparative Genomics Reveals the Core Gene Toolbox for the Fungus-Insect Symbiosis.</title>
        <authorList>
            <person name="Wang Y."/>
            <person name="Stata M."/>
            <person name="Wang W."/>
            <person name="Stajich J.E."/>
            <person name="White M.M."/>
            <person name="Moncalvo J.M."/>
        </authorList>
    </citation>
    <scope>NUCLEOTIDE SEQUENCE [LARGE SCALE GENOMIC DNA]</scope>
    <source>
        <strain evidence="1 2">SWE-8-4</strain>
    </source>
</reference>
<dbReference type="Proteomes" id="UP000245383">
    <property type="component" value="Unassembled WGS sequence"/>
</dbReference>
<name>A0A2T9YGU4_9FUNG</name>
<keyword evidence="2" id="KW-1185">Reference proteome</keyword>